<dbReference type="InterPro" id="IPR001303">
    <property type="entry name" value="Aldolase_II/adducin_N"/>
</dbReference>
<keyword evidence="3" id="KW-0479">Metal-binding</keyword>
<evidence type="ECO:0000256" key="5">
    <source>
        <dbReference type="ARBA" id="ARBA00023167"/>
    </source>
</evidence>
<keyword evidence="5" id="KW-0486">Methionine biosynthesis</keyword>
<keyword evidence="10" id="KW-1185">Reference proteome</keyword>
<dbReference type="FunFam" id="3.40.225.10:FF:000003">
    <property type="entry name" value="Methylthioribulose-1-phosphate dehydratase"/>
    <property type="match status" value="1"/>
</dbReference>
<evidence type="ECO:0000313" key="10">
    <source>
        <dbReference type="Proteomes" id="UP001154329"/>
    </source>
</evidence>
<organism evidence="9 10">
    <name type="scientific">Aphis gossypii</name>
    <name type="common">Cotton aphid</name>
    <dbReference type="NCBI Taxonomy" id="80765"/>
    <lineage>
        <taxon>Eukaryota</taxon>
        <taxon>Metazoa</taxon>
        <taxon>Ecdysozoa</taxon>
        <taxon>Arthropoda</taxon>
        <taxon>Hexapoda</taxon>
        <taxon>Insecta</taxon>
        <taxon>Pterygota</taxon>
        <taxon>Neoptera</taxon>
        <taxon>Paraneoptera</taxon>
        <taxon>Hemiptera</taxon>
        <taxon>Sternorrhyncha</taxon>
        <taxon>Aphidomorpha</taxon>
        <taxon>Aphidoidea</taxon>
        <taxon>Aphididae</taxon>
        <taxon>Aphidini</taxon>
        <taxon>Aphis</taxon>
        <taxon>Aphis</taxon>
    </lineage>
</organism>
<dbReference type="SUPFAM" id="SSF53639">
    <property type="entry name" value="AraD/HMP-PK domain-like"/>
    <property type="match status" value="1"/>
</dbReference>
<evidence type="ECO:0000256" key="3">
    <source>
        <dbReference type="ARBA" id="ARBA00022723"/>
    </source>
</evidence>
<dbReference type="GO" id="GO:0019509">
    <property type="term" value="P:L-methionine salvage from methylthioadenosine"/>
    <property type="evidence" value="ECO:0007669"/>
    <property type="project" value="InterPro"/>
</dbReference>
<sequence>MVVVKLTSSTPSTRTQRVMANILQCRQLMDNSSKNHPRNLIPELCQKLYYANGSENGWLCGGRGGISIKYNDYIFVTPSGVQMERLKPDDIFILNSEGEEFIVPSPEKKLIKSQSTTIFISAFNERNAEAVIHVLSVGAVELCMVNPGNEVKITYSKTIKGIFNEQTRQFYKKNEEIIIPIIENAKYEKDLVGTFKMALKNYPSTSAVLVRNHGIYVWGCDWKLAKKQLECYENLFQDEISKRINKFN</sequence>
<evidence type="ECO:0000259" key="8">
    <source>
        <dbReference type="SMART" id="SM01007"/>
    </source>
</evidence>
<dbReference type="PANTHER" id="PTHR10640">
    <property type="entry name" value="METHYLTHIORIBULOSE-1-PHOSPHATE DEHYDRATASE"/>
    <property type="match status" value="1"/>
</dbReference>
<keyword evidence="6" id="KW-0456">Lyase</keyword>
<dbReference type="InterPro" id="IPR017714">
    <property type="entry name" value="MethylthioRu-1-P_deHdtase_MtnB"/>
</dbReference>
<evidence type="ECO:0000256" key="1">
    <source>
        <dbReference type="ARBA" id="ARBA00006274"/>
    </source>
</evidence>
<dbReference type="GO" id="GO:0005737">
    <property type="term" value="C:cytoplasm"/>
    <property type="evidence" value="ECO:0007669"/>
    <property type="project" value="InterPro"/>
</dbReference>
<comment type="function">
    <text evidence="7">Catalyzes the dehydration of methylthioribulose-1-phosphate (MTRu-1-P) into 2,3-diketo-5-methylthiopentyl-1-phosphate (DK-MTP-1-P). Functions in the methionine salvage pathway, which plays a key role in cancer, apoptosis, microbial proliferation and inflammation. May inhibit the CASP1-related inflammatory response (pyroptosis), the CASP9-dependent apoptotic pathway and the cytochrome c-dependent and APAF1-mediated cell death.</text>
</comment>
<keyword evidence="2" id="KW-0028">Amino-acid biosynthesis</keyword>
<accession>A0A9P0NRE9</accession>
<comment type="similarity">
    <text evidence="1">Belongs to the aldolase class II family. Adducin subfamily.</text>
</comment>
<evidence type="ECO:0000313" key="9">
    <source>
        <dbReference type="EMBL" id="CAH1733455.1"/>
    </source>
</evidence>
<name>A0A9P0NRE9_APHGO</name>
<dbReference type="SMART" id="SM01007">
    <property type="entry name" value="Aldolase_II"/>
    <property type="match status" value="1"/>
</dbReference>
<dbReference type="NCBIfam" id="TIGR03328">
    <property type="entry name" value="salvage_mtnB"/>
    <property type="match status" value="1"/>
</dbReference>
<evidence type="ECO:0000256" key="6">
    <source>
        <dbReference type="ARBA" id="ARBA00023239"/>
    </source>
</evidence>
<dbReference type="InterPro" id="IPR036409">
    <property type="entry name" value="Aldolase_II/adducin_N_sf"/>
</dbReference>
<evidence type="ECO:0000256" key="4">
    <source>
        <dbReference type="ARBA" id="ARBA00022833"/>
    </source>
</evidence>
<evidence type="ECO:0000256" key="2">
    <source>
        <dbReference type="ARBA" id="ARBA00022605"/>
    </source>
</evidence>
<proteinExistence type="inferred from homology"/>
<dbReference type="AlphaFoldDB" id="A0A9P0NRE9"/>
<feature type="domain" description="Class II aldolase/adducin N-terminal" evidence="8">
    <location>
        <begin position="39"/>
        <end position="240"/>
    </location>
</feature>
<evidence type="ECO:0000256" key="7">
    <source>
        <dbReference type="ARBA" id="ARBA00060021"/>
    </source>
</evidence>
<dbReference type="Pfam" id="PF00596">
    <property type="entry name" value="Aldolase_II"/>
    <property type="match status" value="1"/>
</dbReference>
<dbReference type="Proteomes" id="UP001154329">
    <property type="component" value="Chromosome 3"/>
</dbReference>
<reference evidence="9" key="2">
    <citation type="submission" date="2022-10" db="EMBL/GenBank/DDBJ databases">
        <authorList>
            <consortium name="ENA_rothamsted_submissions"/>
            <consortium name="culmorum"/>
            <person name="King R."/>
        </authorList>
    </citation>
    <scope>NUCLEOTIDE SEQUENCE</scope>
</reference>
<dbReference type="Gene3D" id="3.40.225.10">
    <property type="entry name" value="Class II aldolase/adducin N-terminal domain"/>
    <property type="match status" value="1"/>
</dbReference>
<dbReference type="GO" id="GO:0046872">
    <property type="term" value="F:metal ion binding"/>
    <property type="evidence" value="ECO:0007669"/>
    <property type="project" value="UniProtKB-KW"/>
</dbReference>
<keyword evidence="4" id="KW-0862">Zinc</keyword>
<dbReference type="EMBL" id="OU899036">
    <property type="protein sequence ID" value="CAH1733455.1"/>
    <property type="molecule type" value="Genomic_DNA"/>
</dbReference>
<reference evidence="9" key="1">
    <citation type="submission" date="2022-02" db="EMBL/GenBank/DDBJ databases">
        <authorList>
            <person name="King R."/>
        </authorList>
    </citation>
    <scope>NUCLEOTIDE SEQUENCE</scope>
</reference>
<dbReference type="GO" id="GO:0046570">
    <property type="term" value="F:methylthioribulose 1-phosphate dehydratase activity"/>
    <property type="evidence" value="ECO:0007669"/>
    <property type="project" value="TreeGrafter"/>
</dbReference>
<protein>
    <recommendedName>
        <fullName evidence="8">Class II aldolase/adducin N-terminal domain-containing protein</fullName>
    </recommendedName>
</protein>
<gene>
    <name evidence="9" type="ORF">APHIGO_LOCUS9764</name>
</gene>
<dbReference type="PANTHER" id="PTHR10640:SF7">
    <property type="entry name" value="METHYLTHIORIBULOSE-1-PHOSPHATE DEHYDRATASE"/>
    <property type="match status" value="1"/>
</dbReference>